<dbReference type="EMBL" id="REFZ01000005">
    <property type="protein sequence ID" value="RQH00726.1"/>
    <property type="molecule type" value="Genomic_DNA"/>
</dbReference>
<dbReference type="InterPro" id="IPR036915">
    <property type="entry name" value="Cyclin-like_sf"/>
</dbReference>
<feature type="compositionally biased region" description="Basic and acidic residues" evidence="7">
    <location>
        <begin position="39"/>
        <end position="55"/>
    </location>
</feature>
<dbReference type="InterPro" id="IPR000812">
    <property type="entry name" value="TFIIB"/>
</dbReference>
<dbReference type="GO" id="GO:0003743">
    <property type="term" value="F:translation initiation factor activity"/>
    <property type="evidence" value="ECO:0007669"/>
    <property type="project" value="UniProtKB-KW"/>
</dbReference>
<feature type="region of interest" description="Disordered" evidence="7">
    <location>
        <begin position="39"/>
        <end position="72"/>
    </location>
</feature>
<dbReference type="Pfam" id="PF00382">
    <property type="entry name" value="TFIIB"/>
    <property type="match status" value="2"/>
</dbReference>
<reference evidence="9 10" key="1">
    <citation type="submission" date="2018-10" db="EMBL/GenBank/DDBJ databases">
        <title>Natrarchaeobius chitinivorans gen. nov., sp. nov., and Natrarchaeobius haloalkaliphilus sp. nov., alkaliphilic, chitin-utilizing haloarchaea from hypersaline alkaline lakes.</title>
        <authorList>
            <person name="Sorokin D.Y."/>
            <person name="Elcheninov A.G."/>
            <person name="Kostrikina N.A."/>
            <person name="Bale N.J."/>
            <person name="Sinninghe Damste J.S."/>
            <person name="Khijniak T.V."/>
            <person name="Kublanov I.V."/>
            <person name="Toshchakov S.V."/>
        </authorList>
    </citation>
    <scope>NUCLEOTIDE SEQUENCE [LARGE SCALE GENOMIC DNA]</scope>
    <source>
        <strain evidence="9 10">AArcht7</strain>
    </source>
</reference>
<feature type="domain" description="Cyclin-like" evidence="8">
    <location>
        <begin position="213"/>
        <end position="296"/>
    </location>
</feature>
<dbReference type="PANTHER" id="PTHR11618:SF13">
    <property type="entry name" value="TRANSCRIPTION INITIATION FACTOR IIB"/>
    <property type="match status" value="1"/>
</dbReference>
<evidence type="ECO:0000259" key="8">
    <source>
        <dbReference type="SMART" id="SM00385"/>
    </source>
</evidence>
<dbReference type="OrthoDB" id="7429at2157"/>
<evidence type="ECO:0000256" key="3">
    <source>
        <dbReference type="ARBA" id="ARBA00022771"/>
    </source>
</evidence>
<dbReference type="GO" id="GO:0097550">
    <property type="term" value="C:transcription preinitiation complex"/>
    <property type="evidence" value="ECO:0007669"/>
    <property type="project" value="TreeGrafter"/>
</dbReference>
<dbReference type="SMART" id="SM00385">
    <property type="entry name" value="CYCLIN"/>
    <property type="match status" value="2"/>
</dbReference>
<keyword evidence="4" id="KW-0862">Zinc</keyword>
<dbReference type="PANTHER" id="PTHR11618">
    <property type="entry name" value="TRANSCRIPTION INITIATION FACTOR IIB-RELATED"/>
    <property type="match status" value="1"/>
</dbReference>
<evidence type="ECO:0000256" key="6">
    <source>
        <dbReference type="ARBA" id="ARBA00023163"/>
    </source>
</evidence>
<dbReference type="GO" id="GO:0017025">
    <property type="term" value="F:TBP-class protein binding"/>
    <property type="evidence" value="ECO:0007669"/>
    <property type="project" value="InterPro"/>
</dbReference>
<dbReference type="AlphaFoldDB" id="A0A3N6PNP9"/>
<gene>
    <name evidence="9" type="ORF">EA472_08750</name>
</gene>
<keyword evidence="3" id="KW-0863">Zinc-finger</keyword>
<keyword evidence="10" id="KW-1185">Reference proteome</keyword>
<evidence type="ECO:0000256" key="7">
    <source>
        <dbReference type="SAM" id="MobiDB-lite"/>
    </source>
</evidence>
<keyword evidence="2" id="KW-0677">Repeat</keyword>
<feature type="domain" description="Cyclin-like" evidence="8">
    <location>
        <begin position="119"/>
        <end position="200"/>
    </location>
</feature>
<dbReference type="GO" id="GO:0070897">
    <property type="term" value="P:transcription preinitiation complex assembly"/>
    <property type="evidence" value="ECO:0007669"/>
    <property type="project" value="InterPro"/>
</dbReference>
<dbReference type="InterPro" id="IPR013137">
    <property type="entry name" value="Znf_TFIIB"/>
</dbReference>
<dbReference type="Proteomes" id="UP000281431">
    <property type="component" value="Unassembled WGS sequence"/>
</dbReference>
<dbReference type="InterPro" id="IPR013150">
    <property type="entry name" value="TFIIB_cyclin"/>
</dbReference>
<accession>A0A3N6PNP9</accession>
<evidence type="ECO:0000256" key="5">
    <source>
        <dbReference type="ARBA" id="ARBA00023015"/>
    </source>
</evidence>
<evidence type="ECO:0000313" key="9">
    <source>
        <dbReference type="EMBL" id="RQH00726.1"/>
    </source>
</evidence>
<organism evidence="9 10">
    <name type="scientific">Natrarchaeobius chitinivorans</name>
    <dbReference type="NCBI Taxonomy" id="1679083"/>
    <lineage>
        <taxon>Archaea</taxon>
        <taxon>Methanobacteriati</taxon>
        <taxon>Methanobacteriota</taxon>
        <taxon>Stenosarchaea group</taxon>
        <taxon>Halobacteria</taxon>
        <taxon>Halobacteriales</taxon>
        <taxon>Natrialbaceae</taxon>
        <taxon>Natrarchaeobius</taxon>
    </lineage>
</organism>
<keyword evidence="5" id="KW-0805">Transcription regulation</keyword>
<keyword evidence="6" id="KW-0804">Transcription</keyword>
<keyword evidence="9" id="KW-0648">Protein biosynthesis</keyword>
<dbReference type="PRINTS" id="PR00685">
    <property type="entry name" value="TIFACTORIIB"/>
</dbReference>
<name>A0A3N6PNP9_NATCH</name>
<sequence length="297" mass="32544">MKSSTLASCSECGGRVRKSGTETVCEDCGLVAGEDALDRGPEWRSFDDADTDKRRTGAPLTRSRHDRGLSTEIGYGSGSSSYDARLTGRKRRQIARLRREHNRARISSKVERNQIYGFAEIRRIHALLSLPDDNREQSCALFESAQSEGLFQGRSLEGFAAASVYAICRIRSIARTIDEIAGVARADEDELKVAYDALNRELGLPTGPIDPAQYLPRFASKLDLETDVERRAREHVAALLEEGLIGGRNPGGVAAACLYKAARDRSEWPSVTQADAADVADVSPVTIRSTVTELDER</sequence>
<dbReference type="SUPFAM" id="SSF57783">
    <property type="entry name" value="Zinc beta-ribbon"/>
    <property type="match status" value="1"/>
</dbReference>
<dbReference type="GO" id="GO:0008270">
    <property type="term" value="F:zinc ion binding"/>
    <property type="evidence" value="ECO:0007669"/>
    <property type="project" value="UniProtKB-KW"/>
</dbReference>
<evidence type="ECO:0000313" key="10">
    <source>
        <dbReference type="Proteomes" id="UP000281431"/>
    </source>
</evidence>
<keyword evidence="9" id="KW-0396">Initiation factor</keyword>
<dbReference type="Gene3D" id="1.10.472.10">
    <property type="entry name" value="Cyclin-like"/>
    <property type="match status" value="1"/>
</dbReference>
<dbReference type="InterPro" id="IPR013763">
    <property type="entry name" value="Cyclin-like_dom"/>
</dbReference>
<comment type="similarity">
    <text evidence="1">Belongs to the TFIIB family.</text>
</comment>
<dbReference type="SUPFAM" id="SSF47954">
    <property type="entry name" value="Cyclin-like"/>
    <property type="match status" value="2"/>
</dbReference>
<keyword evidence="3" id="KW-0479">Metal-binding</keyword>
<evidence type="ECO:0000256" key="4">
    <source>
        <dbReference type="ARBA" id="ARBA00022833"/>
    </source>
</evidence>
<evidence type="ECO:0000256" key="1">
    <source>
        <dbReference type="ARBA" id="ARBA00010857"/>
    </source>
</evidence>
<proteinExistence type="inferred from homology"/>
<evidence type="ECO:0000256" key="2">
    <source>
        <dbReference type="ARBA" id="ARBA00022737"/>
    </source>
</evidence>
<dbReference type="Gene3D" id="1.10.472.170">
    <property type="match status" value="1"/>
</dbReference>
<comment type="caution">
    <text evidence="9">The sequence shown here is derived from an EMBL/GenBank/DDBJ whole genome shotgun (WGS) entry which is preliminary data.</text>
</comment>
<protein>
    <submittedName>
        <fullName evidence="9">Transcription initiation factor IIB family protein</fullName>
    </submittedName>
</protein>
<dbReference type="Pfam" id="PF08271">
    <property type="entry name" value="Zn_Ribbon_TF"/>
    <property type="match status" value="1"/>
</dbReference>